<organism evidence="2 3">
    <name type="scientific">Azospirillum melinis</name>
    <dbReference type="NCBI Taxonomy" id="328839"/>
    <lineage>
        <taxon>Bacteria</taxon>
        <taxon>Pseudomonadati</taxon>
        <taxon>Pseudomonadota</taxon>
        <taxon>Alphaproteobacteria</taxon>
        <taxon>Rhodospirillales</taxon>
        <taxon>Azospirillaceae</taxon>
        <taxon>Azospirillum</taxon>
    </lineage>
</organism>
<keyword evidence="3" id="KW-1185">Reference proteome</keyword>
<accession>A0ABX2K9E1</accession>
<dbReference type="EMBL" id="WHOS01000014">
    <property type="protein sequence ID" value="NUB00243.1"/>
    <property type="molecule type" value="Genomic_DNA"/>
</dbReference>
<evidence type="ECO:0000313" key="2">
    <source>
        <dbReference type="EMBL" id="NUB00243.1"/>
    </source>
</evidence>
<reference evidence="2 3" key="1">
    <citation type="submission" date="2019-10" db="EMBL/GenBank/DDBJ databases">
        <title>Genome sequence of Azospirillum melinis.</title>
        <authorList>
            <person name="Ambrosini A."/>
            <person name="Sant'Anna F.H."/>
            <person name="Cassan F.D."/>
            <person name="Souza E.M."/>
            <person name="Passaglia L.M.P."/>
        </authorList>
    </citation>
    <scope>NUCLEOTIDE SEQUENCE [LARGE SCALE GENOMIC DNA]</scope>
    <source>
        <strain evidence="2 3">TMCY0552</strain>
    </source>
</reference>
<gene>
    <name evidence="2" type="ORF">GBZ48_13190</name>
</gene>
<dbReference type="RefSeq" id="WP_174471480.1">
    <property type="nucleotide sequence ID" value="NZ_JAGINN010000005.1"/>
</dbReference>
<name>A0ABX2K9E1_9PROT</name>
<evidence type="ECO:0000256" key="1">
    <source>
        <dbReference type="SAM" id="MobiDB-lite"/>
    </source>
</evidence>
<protein>
    <submittedName>
        <fullName evidence="2">Uncharacterized protein</fullName>
    </submittedName>
</protein>
<comment type="caution">
    <text evidence="2">The sequence shown here is derived from an EMBL/GenBank/DDBJ whole genome shotgun (WGS) entry which is preliminary data.</text>
</comment>
<evidence type="ECO:0000313" key="3">
    <source>
        <dbReference type="Proteomes" id="UP000605086"/>
    </source>
</evidence>
<feature type="region of interest" description="Disordered" evidence="1">
    <location>
        <begin position="1"/>
        <end position="28"/>
    </location>
</feature>
<dbReference type="Proteomes" id="UP000605086">
    <property type="component" value="Unassembled WGS sequence"/>
</dbReference>
<sequence>MDPDKSTPDPGSDTLQTRTRNPPGGELQATPLLNRLLADALDAERHIMALLKIILADTTVQGVFPSADARAIHRTLASHAAEVNGPTLSIGLRLGPWIGAEKGPR</sequence>
<proteinExistence type="predicted"/>